<dbReference type="WBParaSite" id="Minc3s00116g05068">
    <property type="protein sequence ID" value="Minc3s00116g05068"/>
    <property type="gene ID" value="Minc3s00116g05068"/>
</dbReference>
<dbReference type="Proteomes" id="UP000887563">
    <property type="component" value="Unplaced"/>
</dbReference>
<dbReference type="AlphaFoldDB" id="A0A914KWG6"/>
<sequence length="66" mass="7214">MHIYRSQSALNIPFGPGITRTYSKPSFATYMCVGAIGQALHLVGRMPSLIITPFRVRIFTITSLGG</sequence>
<evidence type="ECO:0000313" key="1">
    <source>
        <dbReference type="Proteomes" id="UP000887563"/>
    </source>
</evidence>
<evidence type="ECO:0000313" key="2">
    <source>
        <dbReference type="WBParaSite" id="Minc3s00116g05068"/>
    </source>
</evidence>
<protein>
    <submittedName>
        <fullName evidence="2">Uncharacterized protein</fullName>
    </submittedName>
</protein>
<keyword evidence="1" id="KW-1185">Reference proteome</keyword>
<accession>A0A914KWG6</accession>
<name>A0A914KWG6_MELIC</name>
<reference evidence="2" key="1">
    <citation type="submission" date="2022-11" db="UniProtKB">
        <authorList>
            <consortium name="WormBaseParasite"/>
        </authorList>
    </citation>
    <scope>IDENTIFICATION</scope>
</reference>
<proteinExistence type="predicted"/>
<organism evidence="1 2">
    <name type="scientific">Meloidogyne incognita</name>
    <name type="common">Southern root-knot nematode worm</name>
    <name type="synonym">Oxyuris incognita</name>
    <dbReference type="NCBI Taxonomy" id="6306"/>
    <lineage>
        <taxon>Eukaryota</taxon>
        <taxon>Metazoa</taxon>
        <taxon>Ecdysozoa</taxon>
        <taxon>Nematoda</taxon>
        <taxon>Chromadorea</taxon>
        <taxon>Rhabditida</taxon>
        <taxon>Tylenchina</taxon>
        <taxon>Tylenchomorpha</taxon>
        <taxon>Tylenchoidea</taxon>
        <taxon>Meloidogynidae</taxon>
        <taxon>Meloidogyninae</taxon>
        <taxon>Meloidogyne</taxon>
        <taxon>Meloidogyne incognita group</taxon>
    </lineage>
</organism>